<evidence type="ECO:0000313" key="3">
    <source>
        <dbReference type="Proteomes" id="UP001215598"/>
    </source>
</evidence>
<feature type="compositionally biased region" description="Low complexity" evidence="1">
    <location>
        <begin position="559"/>
        <end position="571"/>
    </location>
</feature>
<dbReference type="Proteomes" id="UP001215598">
    <property type="component" value="Unassembled WGS sequence"/>
</dbReference>
<comment type="caution">
    <text evidence="2">The sequence shown here is derived from an EMBL/GenBank/DDBJ whole genome shotgun (WGS) entry which is preliminary data.</text>
</comment>
<keyword evidence="3" id="KW-1185">Reference proteome</keyword>
<proteinExistence type="predicted"/>
<feature type="region of interest" description="Disordered" evidence="1">
    <location>
        <begin position="263"/>
        <end position="283"/>
    </location>
</feature>
<feature type="region of interest" description="Disordered" evidence="1">
    <location>
        <begin position="406"/>
        <end position="470"/>
    </location>
</feature>
<feature type="region of interest" description="Disordered" evidence="1">
    <location>
        <begin position="298"/>
        <end position="334"/>
    </location>
</feature>
<evidence type="ECO:0000313" key="2">
    <source>
        <dbReference type="EMBL" id="KAJ7768800.1"/>
    </source>
</evidence>
<name>A0AAD7JNS2_9AGAR</name>
<feature type="region of interest" description="Disordered" evidence="1">
    <location>
        <begin position="487"/>
        <end position="516"/>
    </location>
</feature>
<feature type="compositionally biased region" description="Basic residues" evidence="1">
    <location>
        <begin position="65"/>
        <end position="75"/>
    </location>
</feature>
<feature type="compositionally biased region" description="Basic and acidic residues" evidence="1">
    <location>
        <begin position="43"/>
        <end position="58"/>
    </location>
</feature>
<feature type="region of interest" description="Disordered" evidence="1">
    <location>
        <begin position="43"/>
        <end position="75"/>
    </location>
</feature>
<dbReference type="AlphaFoldDB" id="A0AAD7JNS2"/>
<accession>A0AAD7JNS2</accession>
<feature type="compositionally biased region" description="Polar residues" evidence="1">
    <location>
        <begin position="492"/>
        <end position="512"/>
    </location>
</feature>
<sequence>MSTARRVFIVSYAPRTAFASPPACLFPPSPPAWIFAARAKQDEEMGMKKETREDNKQAEEDEAGHRHKKRRHSEKGNLRFHHAATFCLDGGERKLIEVCAHRQFRTAAMHLASGGSTTSRNASTSTLVGLPHRRFGIRIGGEENKYPSSGIDSNAPLLDIAPREQDPNLKLGQAPIAIARHHDPARKSPPTHEREHAHAPHFPRLVPVPVSPRRPDKHHYEIRGIYSARELVPALICIPIVPCTSAALHAAPVETKLLLPSSACTAQPRGGKSSRSKERPYPRPARCAYNVLVPNFSSNPLPAHQNTLNPRPSTPKKAKEKDCKKETETHLSKKTMDPLLPLAPLAADVEQLDPGENTKVSVDPAAPRQSTALVSTAATALEAHPTHPSLVNAMQREVNTQGIACRHQPRPHAHSRSASARTSDIPTASELYTTPRDPIVSLAPASAPRQTEGKAKGAAHGPQYDHLPANQTYTAGSSTARRIRVRPLLDSPPTSTNRQRTPASVIGPSSTAPTPPTIDCPPHVVLSEGHTHKPATGDPSREDAALGSFARRCDASGRTPTTITTTAAPVSPLFPPLPSPYSQIKSKKTRPKSAEESLYRGTAGSRAEDVLLGGRCRLETITPTRARATQVGRKDGAYVRGAASGVHAVRGYTADGRRGRGKQERKKGRGRRGEARWRRTRRWEKGEREGECSAAATNANAHDRKPRPHELCHACVKTAIGGDAIARPLDATRRDSMLPGVLHAGGREG</sequence>
<feature type="compositionally biased region" description="Basic and acidic residues" evidence="1">
    <location>
        <begin position="671"/>
        <end position="691"/>
    </location>
</feature>
<feature type="compositionally biased region" description="Basic and acidic residues" evidence="1">
    <location>
        <begin position="183"/>
        <end position="198"/>
    </location>
</feature>
<feature type="compositionally biased region" description="Polar residues" evidence="1">
    <location>
        <begin position="298"/>
        <end position="311"/>
    </location>
</feature>
<feature type="region of interest" description="Disordered" evidence="1">
    <location>
        <begin position="183"/>
        <end position="211"/>
    </location>
</feature>
<organism evidence="2 3">
    <name type="scientific">Mycena metata</name>
    <dbReference type="NCBI Taxonomy" id="1033252"/>
    <lineage>
        <taxon>Eukaryota</taxon>
        <taxon>Fungi</taxon>
        <taxon>Dikarya</taxon>
        <taxon>Basidiomycota</taxon>
        <taxon>Agaricomycotina</taxon>
        <taxon>Agaricomycetes</taxon>
        <taxon>Agaricomycetidae</taxon>
        <taxon>Agaricales</taxon>
        <taxon>Marasmiineae</taxon>
        <taxon>Mycenaceae</taxon>
        <taxon>Mycena</taxon>
    </lineage>
</organism>
<gene>
    <name evidence="2" type="ORF">B0H16DRAFT_1686275</name>
</gene>
<feature type="region of interest" description="Disordered" evidence="1">
    <location>
        <begin position="555"/>
        <end position="601"/>
    </location>
</feature>
<dbReference type="EMBL" id="JARKIB010000019">
    <property type="protein sequence ID" value="KAJ7768800.1"/>
    <property type="molecule type" value="Genomic_DNA"/>
</dbReference>
<evidence type="ECO:0000256" key="1">
    <source>
        <dbReference type="SAM" id="MobiDB-lite"/>
    </source>
</evidence>
<feature type="compositionally biased region" description="Polar residues" evidence="1">
    <location>
        <begin position="422"/>
        <end position="432"/>
    </location>
</feature>
<protein>
    <submittedName>
        <fullName evidence="2">Uncharacterized protein</fullName>
    </submittedName>
</protein>
<feature type="compositionally biased region" description="Basic and acidic residues" evidence="1">
    <location>
        <begin position="317"/>
        <end position="334"/>
    </location>
</feature>
<reference evidence="2" key="1">
    <citation type="submission" date="2023-03" db="EMBL/GenBank/DDBJ databases">
        <title>Massive genome expansion in bonnet fungi (Mycena s.s.) driven by repeated elements and novel gene families across ecological guilds.</title>
        <authorList>
            <consortium name="Lawrence Berkeley National Laboratory"/>
            <person name="Harder C.B."/>
            <person name="Miyauchi S."/>
            <person name="Viragh M."/>
            <person name="Kuo A."/>
            <person name="Thoen E."/>
            <person name="Andreopoulos B."/>
            <person name="Lu D."/>
            <person name="Skrede I."/>
            <person name="Drula E."/>
            <person name="Henrissat B."/>
            <person name="Morin E."/>
            <person name="Kohler A."/>
            <person name="Barry K."/>
            <person name="LaButti K."/>
            <person name="Morin E."/>
            <person name="Salamov A."/>
            <person name="Lipzen A."/>
            <person name="Mereny Z."/>
            <person name="Hegedus B."/>
            <person name="Baldrian P."/>
            <person name="Stursova M."/>
            <person name="Weitz H."/>
            <person name="Taylor A."/>
            <person name="Grigoriev I.V."/>
            <person name="Nagy L.G."/>
            <person name="Martin F."/>
            <person name="Kauserud H."/>
        </authorList>
    </citation>
    <scope>NUCLEOTIDE SEQUENCE</scope>
    <source>
        <strain evidence="2">CBHHK182m</strain>
    </source>
</reference>
<feature type="region of interest" description="Disordered" evidence="1">
    <location>
        <begin position="651"/>
        <end position="707"/>
    </location>
</feature>